<accession>A0A2P8DD65</accession>
<dbReference type="AlphaFoldDB" id="A0A2P8DD65"/>
<name>A0A2P8DD65_9BACT</name>
<dbReference type="Proteomes" id="UP000240572">
    <property type="component" value="Unassembled WGS sequence"/>
</dbReference>
<dbReference type="RefSeq" id="WP_106521835.1">
    <property type="nucleotide sequence ID" value="NZ_PYGD01000001.1"/>
</dbReference>
<dbReference type="InterPro" id="IPR001789">
    <property type="entry name" value="Sig_transdc_resp-reg_receiver"/>
</dbReference>
<dbReference type="SUPFAM" id="SSF52172">
    <property type="entry name" value="CheY-like"/>
    <property type="match status" value="1"/>
</dbReference>
<keyword evidence="1 6" id="KW-0597">Phosphoprotein</keyword>
<gene>
    <name evidence="9" type="ORF">B0I18_1011329</name>
</gene>
<keyword evidence="10" id="KW-1185">Reference proteome</keyword>
<evidence type="ECO:0000259" key="8">
    <source>
        <dbReference type="PROSITE" id="PS50110"/>
    </source>
</evidence>
<dbReference type="SMART" id="SM00448">
    <property type="entry name" value="REC"/>
    <property type="match status" value="1"/>
</dbReference>
<dbReference type="GO" id="GO:0006355">
    <property type="term" value="P:regulation of DNA-templated transcription"/>
    <property type="evidence" value="ECO:0007669"/>
    <property type="project" value="TreeGrafter"/>
</dbReference>
<organism evidence="9 10">
    <name type="scientific">Taibaiella chishuiensis</name>
    <dbReference type="NCBI Taxonomy" id="1434707"/>
    <lineage>
        <taxon>Bacteria</taxon>
        <taxon>Pseudomonadati</taxon>
        <taxon>Bacteroidota</taxon>
        <taxon>Chitinophagia</taxon>
        <taxon>Chitinophagales</taxon>
        <taxon>Chitinophagaceae</taxon>
        <taxon>Taibaiella</taxon>
    </lineage>
</organism>
<evidence type="ECO:0000256" key="4">
    <source>
        <dbReference type="ARBA" id="ARBA00023125"/>
    </source>
</evidence>
<comment type="caution">
    <text evidence="9">The sequence shown here is derived from an EMBL/GenBank/DDBJ whole genome shotgun (WGS) entry which is preliminary data.</text>
</comment>
<evidence type="ECO:0000256" key="3">
    <source>
        <dbReference type="ARBA" id="ARBA00023015"/>
    </source>
</evidence>
<keyword evidence="7" id="KW-0472">Membrane</keyword>
<evidence type="ECO:0000313" key="9">
    <source>
        <dbReference type="EMBL" id="PSK95164.1"/>
    </source>
</evidence>
<feature type="transmembrane region" description="Helical" evidence="7">
    <location>
        <begin position="143"/>
        <end position="163"/>
    </location>
</feature>
<keyword evidence="3" id="KW-0805">Transcription regulation</keyword>
<dbReference type="InterPro" id="IPR039420">
    <property type="entry name" value="WalR-like"/>
</dbReference>
<keyword evidence="7" id="KW-1133">Transmembrane helix</keyword>
<dbReference type="EMBL" id="PYGD01000001">
    <property type="protein sequence ID" value="PSK95164.1"/>
    <property type="molecule type" value="Genomic_DNA"/>
</dbReference>
<keyword evidence="2" id="KW-0902">Two-component regulatory system</keyword>
<reference evidence="9 10" key="1">
    <citation type="submission" date="2018-03" db="EMBL/GenBank/DDBJ databases">
        <title>Genomic Encyclopedia of Type Strains, Phase III (KMG-III): the genomes of soil and plant-associated and newly described type strains.</title>
        <authorList>
            <person name="Whitman W."/>
        </authorList>
    </citation>
    <scope>NUCLEOTIDE SEQUENCE [LARGE SCALE GENOMIC DNA]</scope>
    <source>
        <strain evidence="9 10">CGMCC 1.12700</strain>
    </source>
</reference>
<dbReference type="Pfam" id="PF00072">
    <property type="entry name" value="Response_reg"/>
    <property type="match status" value="1"/>
</dbReference>
<protein>
    <submittedName>
        <fullName evidence="9">Response regulator receiver domain-containing protein</fullName>
    </submittedName>
</protein>
<evidence type="ECO:0000313" key="10">
    <source>
        <dbReference type="Proteomes" id="UP000240572"/>
    </source>
</evidence>
<keyword evidence="7" id="KW-0812">Transmembrane</keyword>
<dbReference type="GO" id="GO:0000976">
    <property type="term" value="F:transcription cis-regulatory region binding"/>
    <property type="evidence" value="ECO:0007669"/>
    <property type="project" value="TreeGrafter"/>
</dbReference>
<dbReference type="OrthoDB" id="1118837at2"/>
<evidence type="ECO:0000256" key="6">
    <source>
        <dbReference type="PROSITE-ProRule" id="PRU00169"/>
    </source>
</evidence>
<evidence type="ECO:0000256" key="2">
    <source>
        <dbReference type="ARBA" id="ARBA00023012"/>
    </source>
</evidence>
<feature type="modified residue" description="4-aspartylphosphate" evidence="6">
    <location>
        <position position="57"/>
    </location>
</feature>
<dbReference type="GO" id="GO:0005829">
    <property type="term" value="C:cytosol"/>
    <property type="evidence" value="ECO:0007669"/>
    <property type="project" value="TreeGrafter"/>
</dbReference>
<keyword evidence="4" id="KW-0238">DNA-binding</keyword>
<feature type="domain" description="Response regulatory" evidence="8">
    <location>
        <begin position="8"/>
        <end position="127"/>
    </location>
</feature>
<evidence type="ECO:0000256" key="5">
    <source>
        <dbReference type="ARBA" id="ARBA00023163"/>
    </source>
</evidence>
<proteinExistence type="predicted"/>
<sequence>MARSSKRYLFLVDDEPIQNEMLKDYLNERFLYDVKIFDNGEEALKNMSLNPEIVVLDYHLSAHNPDAKNGVEILRQIKDGYPATQVIVLSGQDKIDVAVDTMKYGAYDYVVKGESAFSRIENVINNASELHKMRTINKGYRNTILMLSIVIALITLGAIYFILVKPRLGA</sequence>
<dbReference type="PROSITE" id="PS50110">
    <property type="entry name" value="RESPONSE_REGULATORY"/>
    <property type="match status" value="1"/>
</dbReference>
<dbReference type="InterPro" id="IPR011006">
    <property type="entry name" value="CheY-like_superfamily"/>
</dbReference>
<dbReference type="CDD" id="cd00156">
    <property type="entry name" value="REC"/>
    <property type="match status" value="1"/>
</dbReference>
<keyword evidence="5" id="KW-0804">Transcription</keyword>
<evidence type="ECO:0000256" key="7">
    <source>
        <dbReference type="SAM" id="Phobius"/>
    </source>
</evidence>
<evidence type="ECO:0000256" key="1">
    <source>
        <dbReference type="ARBA" id="ARBA00022553"/>
    </source>
</evidence>
<dbReference type="GO" id="GO:0032993">
    <property type="term" value="C:protein-DNA complex"/>
    <property type="evidence" value="ECO:0007669"/>
    <property type="project" value="TreeGrafter"/>
</dbReference>
<dbReference type="PANTHER" id="PTHR48111:SF1">
    <property type="entry name" value="TWO-COMPONENT RESPONSE REGULATOR ORR33"/>
    <property type="match status" value="1"/>
</dbReference>
<dbReference type="Gene3D" id="3.40.50.2300">
    <property type="match status" value="1"/>
</dbReference>
<dbReference type="PANTHER" id="PTHR48111">
    <property type="entry name" value="REGULATOR OF RPOS"/>
    <property type="match status" value="1"/>
</dbReference>
<dbReference type="GO" id="GO:0000156">
    <property type="term" value="F:phosphorelay response regulator activity"/>
    <property type="evidence" value="ECO:0007669"/>
    <property type="project" value="TreeGrafter"/>
</dbReference>